<keyword evidence="10" id="KW-1185">Reference proteome</keyword>
<accession>A0A318UNJ8</accession>
<dbReference type="InterPro" id="IPR007484">
    <property type="entry name" value="Peptidase_M28"/>
</dbReference>
<feature type="chain" id="PRO_5016300106" evidence="7">
    <location>
        <begin position="30"/>
        <end position="553"/>
    </location>
</feature>
<evidence type="ECO:0000256" key="5">
    <source>
        <dbReference type="ARBA" id="ARBA00022801"/>
    </source>
</evidence>
<keyword evidence="2" id="KW-0645">Protease</keyword>
<evidence type="ECO:0000259" key="8">
    <source>
        <dbReference type="Pfam" id="PF04389"/>
    </source>
</evidence>
<organism evidence="9 10">
    <name type="scientific">Pedobacter nutrimenti</name>
    <dbReference type="NCBI Taxonomy" id="1241337"/>
    <lineage>
        <taxon>Bacteria</taxon>
        <taxon>Pseudomonadati</taxon>
        <taxon>Bacteroidota</taxon>
        <taxon>Sphingobacteriia</taxon>
        <taxon>Sphingobacteriales</taxon>
        <taxon>Sphingobacteriaceae</taxon>
        <taxon>Pedobacter</taxon>
    </lineage>
</organism>
<keyword evidence="4 7" id="KW-0732">Signal</keyword>
<dbReference type="Pfam" id="PF04389">
    <property type="entry name" value="Peptidase_M28"/>
    <property type="match status" value="1"/>
</dbReference>
<gene>
    <name evidence="9" type="ORF">B0O44_101139</name>
</gene>
<feature type="domain" description="Peptidase M28" evidence="8">
    <location>
        <begin position="306"/>
        <end position="521"/>
    </location>
</feature>
<dbReference type="SUPFAM" id="SSF52025">
    <property type="entry name" value="PA domain"/>
    <property type="match status" value="1"/>
</dbReference>
<protein>
    <submittedName>
        <fullName evidence="9">Zn-dependent M28 family amino/carboxypeptidase</fullName>
    </submittedName>
</protein>
<sequence>MNIVFNPFQYPKSVFCVLAMLALSTVVSAQQGPDSAAVKTIDQKSYARHLKILASDEFKGRKPFTIGETRTINYLEAEFKKLGLKPGNGQSYFQAVPMVDIKSVPEEKLVIKNAKGSVTATYLTGFVAGTKHVEPVVSISSSPLVFAGYGIVAPEYNWNDYAGLDVKGKTVVVMINDPGLNDPKLFKGKNMTYYGRWTYKFEEAARQGATGILIVHDDVPAGYPWSVVRSGWSKSKLQLEAEDGNKSRAVVEGWISLDIAKQLLQLSGQSESLFKEAGRPGFKAVDLGLNTSLTIHNTIKKSVSNNVMALVPGTKRADECIIYSAHWDHFGVGEIIKGDSVYHGAVDNASGVAALLELAGAFKKAKVKPLRSVLFISFTGEEQGLLGSEYYAKHPVFPVKKTVADINMDMMGLAGKTKDIVVYGYGQSELEDDAAAAAGRQGRVIVPDPVPSSGLYYRSDHFNFAKVGIPSLFTGSGVDNVKYGREWGLKQADDYIKNRYHSPQDSFDEKTWDMSGMVEDVRLLFDMGYRLSTESKFPKWKKGSEFKAVREKQ</sequence>
<evidence type="ECO:0000256" key="3">
    <source>
        <dbReference type="ARBA" id="ARBA00022723"/>
    </source>
</evidence>
<dbReference type="InterPro" id="IPR045175">
    <property type="entry name" value="M28_fam"/>
</dbReference>
<dbReference type="GO" id="GO:0008235">
    <property type="term" value="F:metalloexopeptidase activity"/>
    <property type="evidence" value="ECO:0007669"/>
    <property type="project" value="InterPro"/>
</dbReference>
<dbReference type="Proteomes" id="UP000248198">
    <property type="component" value="Unassembled WGS sequence"/>
</dbReference>
<dbReference type="EMBL" id="QKLU01000001">
    <property type="protein sequence ID" value="PYF76668.1"/>
    <property type="molecule type" value="Genomic_DNA"/>
</dbReference>
<evidence type="ECO:0000256" key="4">
    <source>
        <dbReference type="ARBA" id="ARBA00022729"/>
    </source>
</evidence>
<keyword evidence="3" id="KW-0479">Metal-binding</keyword>
<evidence type="ECO:0000313" key="10">
    <source>
        <dbReference type="Proteomes" id="UP000248198"/>
    </source>
</evidence>
<name>A0A318UNJ8_9SPHI</name>
<keyword evidence="9" id="KW-0121">Carboxypeptidase</keyword>
<dbReference type="AlphaFoldDB" id="A0A318UNJ8"/>
<proteinExistence type="predicted"/>
<dbReference type="CDD" id="cd05660">
    <property type="entry name" value="M28_like_PA"/>
    <property type="match status" value="1"/>
</dbReference>
<dbReference type="InterPro" id="IPR046450">
    <property type="entry name" value="PA_dom_sf"/>
</dbReference>
<evidence type="ECO:0000256" key="7">
    <source>
        <dbReference type="SAM" id="SignalP"/>
    </source>
</evidence>
<dbReference type="PANTHER" id="PTHR12147">
    <property type="entry name" value="METALLOPEPTIDASE M28 FAMILY MEMBER"/>
    <property type="match status" value="1"/>
</dbReference>
<evidence type="ECO:0000256" key="1">
    <source>
        <dbReference type="ARBA" id="ARBA00022438"/>
    </source>
</evidence>
<dbReference type="RefSeq" id="WP_245943505.1">
    <property type="nucleotide sequence ID" value="NZ_QKLU01000001.1"/>
</dbReference>
<keyword evidence="5" id="KW-0378">Hydrolase</keyword>
<dbReference type="SUPFAM" id="SSF53187">
    <property type="entry name" value="Zn-dependent exopeptidases"/>
    <property type="match status" value="1"/>
</dbReference>
<dbReference type="GO" id="GO:0006508">
    <property type="term" value="P:proteolysis"/>
    <property type="evidence" value="ECO:0007669"/>
    <property type="project" value="UniProtKB-KW"/>
</dbReference>
<evidence type="ECO:0000313" key="9">
    <source>
        <dbReference type="EMBL" id="PYF76668.1"/>
    </source>
</evidence>
<keyword evidence="6" id="KW-0862">Zinc</keyword>
<dbReference type="Gene3D" id="3.40.630.10">
    <property type="entry name" value="Zn peptidases"/>
    <property type="match status" value="1"/>
</dbReference>
<evidence type="ECO:0000256" key="6">
    <source>
        <dbReference type="ARBA" id="ARBA00022833"/>
    </source>
</evidence>
<dbReference type="GO" id="GO:0004180">
    <property type="term" value="F:carboxypeptidase activity"/>
    <property type="evidence" value="ECO:0007669"/>
    <property type="project" value="UniProtKB-KW"/>
</dbReference>
<dbReference type="CDD" id="cd04821">
    <property type="entry name" value="PA_M28_1_2"/>
    <property type="match status" value="1"/>
</dbReference>
<dbReference type="PANTHER" id="PTHR12147:SF56">
    <property type="entry name" value="AMINOPEPTIDASE YDR415C-RELATED"/>
    <property type="match status" value="1"/>
</dbReference>
<keyword evidence="1" id="KW-0031">Aminopeptidase</keyword>
<reference evidence="9 10" key="1">
    <citation type="submission" date="2018-06" db="EMBL/GenBank/DDBJ databases">
        <title>Genomic Encyclopedia of Archaeal and Bacterial Type Strains, Phase II (KMG-II): from individual species to whole genera.</title>
        <authorList>
            <person name="Goeker M."/>
        </authorList>
    </citation>
    <scope>NUCLEOTIDE SEQUENCE [LARGE SCALE GENOMIC DNA]</scope>
    <source>
        <strain evidence="9 10">DSM 27372</strain>
    </source>
</reference>
<feature type="signal peptide" evidence="7">
    <location>
        <begin position="1"/>
        <end position="29"/>
    </location>
</feature>
<dbReference type="Gene3D" id="3.50.30.30">
    <property type="match status" value="1"/>
</dbReference>
<evidence type="ECO:0000256" key="2">
    <source>
        <dbReference type="ARBA" id="ARBA00022670"/>
    </source>
</evidence>
<dbReference type="GO" id="GO:0004177">
    <property type="term" value="F:aminopeptidase activity"/>
    <property type="evidence" value="ECO:0007669"/>
    <property type="project" value="UniProtKB-KW"/>
</dbReference>
<comment type="caution">
    <text evidence="9">The sequence shown here is derived from an EMBL/GenBank/DDBJ whole genome shotgun (WGS) entry which is preliminary data.</text>
</comment>
<dbReference type="GO" id="GO:0046872">
    <property type="term" value="F:metal ion binding"/>
    <property type="evidence" value="ECO:0007669"/>
    <property type="project" value="UniProtKB-KW"/>
</dbReference>